<dbReference type="InterPro" id="IPR016184">
    <property type="entry name" value="Capsid/spike_ssDNA_virus"/>
</dbReference>
<name>A0A8S5M841_9VIRU</name>
<dbReference type="GO" id="GO:0039615">
    <property type="term" value="C:T=1 icosahedral viral capsid"/>
    <property type="evidence" value="ECO:0007669"/>
    <property type="project" value="UniProtKB-KW"/>
</dbReference>
<dbReference type="GO" id="GO:0005198">
    <property type="term" value="F:structural molecule activity"/>
    <property type="evidence" value="ECO:0007669"/>
    <property type="project" value="InterPro"/>
</dbReference>
<dbReference type="EMBL" id="BK014845">
    <property type="protein sequence ID" value="DAD78513.1"/>
    <property type="molecule type" value="Genomic_DNA"/>
</dbReference>
<proteinExistence type="inferred from homology"/>
<protein>
    <submittedName>
        <fullName evidence="6">Major capsid protein</fullName>
    </submittedName>
</protein>
<keyword evidence="3" id="KW-1140">T=1 icosahedral capsid protein</keyword>
<organism evidence="6">
    <name type="scientific">Microviridae sp. ctwzP10</name>
    <dbReference type="NCBI Taxonomy" id="2826746"/>
    <lineage>
        <taxon>Viruses</taxon>
        <taxon>Monodnaviria</taxon>
        <taxon>Sangervirae</taxon>
        <taxon>Phixviricota</taxon>
        <taxon>Malgrandaviricetes</taxon>
        <taxon>Petitvirales</taxon>
        <taxon>Microviridae</taxon>
    </lineage>
</organism>
<evidence type="ECO:0000256" key="2">
    <source>
        <dbReference type="ARBA" id="ARBA00009963"/>
    </source>
</evidence>
<accession>A0A8S5M841</accession>
<sequence>MNRNKDAGFNQVPRLDITRSRFKRRQDVKLTMNAGQLIPFYVDEVLPGDTFSVDQAAIIRMTTPIFPVMDNCYMDVYYFNVPCRILWEHFKRFMGENDTGPWVQKQEYTIPQVKIVGTAEKPAPYEGSILDYMGIPTKISKGESTAFTVNALPMRAYAMIWQEWFRDQNVDNPAINSTADATVNYKDDESKGMDAAKPDLEYILQNAYTGGRPLPVNKFHDYFTSALPSPQKAGEPVTIPLTGNAPVKAYSDNGNTLDSEEIYFRSWNAAGETKYATGRNGFKTSEGYRLRGADSEATLGEVVGKNHNLYADISEVQATTINQLRQAFQVQKYYEELARGGSRYREMIYSLFHTKISDKTVQIPEYLGGTRITINMSQVIQTSGTTDESPQGNTAAVSVTPYNGSMFTKSFEEHGFVIGVCCIRHDHTYQQGLERMWSRKTNLDFYYPVFANLGEQAILKKELYLTGTSTDEQAFGYQEAWAEYRMKPNRISGKFRSNATGTLDRWHYGDNYKETPSLSQAWMKEGDSEIQRTLAVDNEPQFIMDTIIDNTSVRPMPMYSIPGLVDHH</sequence>
<evidence type="ECO:0000313" key="6">
    <source>
        <dbReference type="EMBL" id="DAD78513.1"/>
    </source>
</evidence>
<dbReference type="Gene3D" id="2.60.169.10">
    <property type="entry name" value="Microviridae F protein"/>
    <property type="match status" value="2"/>
</dbReference>
<keyword evidence="5" id="KW-0946">Virion</keyword>
<dbReference type="SUPFAM" id="SSF88645">
    <property type="entry name" value="ssDNA viruses"/>
    <property type="match status" value="1"/>
</dbReference>
<keyword evidence="4" id="KW-0167">Capsid protein</keyword>
<comment type="subcellular location">
    <subcellularLocation>
        <location evidence="1">Virion</location>
    </subcellularLocation>
</comment>
<evidence type="ECO:0000256" key="5">
    <source>
        <dbReference type="ARBA" id="ARBA00022844"/>
    </source>
</evidence>
<evidence type="ECO:0000256" key="3">
    <source>
        <dbReference type="ARBA" id="ARBA00022431"/>
    </source>
</evidence>
<dbReference type="Pfam" id="PF02305">
    <property type="entry name" value="Phage_F"/>
    <property type="match status" value="1"/>
</dbReference>
<dbReference type="InterPro" id="IPR003514">
    <property type="entry name" value="Microviridae_protein_F"/>
</dbReference>
<comment type="similarity">
    <text evidence="2">Belongs to the microviridae F protein family.</text>
</comment>
<reference evidence="6" key="1">
    <citation type="journal article" date="2021" name="Proc. Natl. Acad. Sci. U.S.A.">
        <title>A Catalog of Tens of Thousands of Viruses from Human Metagenomes Reveals Hidden Associations with Chronic Diseases.</title>
        <authorList>
            <person name="Tisza M.J."/>
            <person name="Buck C.B."/>
        </authorList>
    </citation>
    <scope>NUCLEOTIDE SEQUENCE</scope>
    <source>
        <strain evidence="6">CtwzP10</strain>
    </source>
</reference>
<dbReference type="InterPro" id="IPR037002">
    <property type="entry name" value="Microviridae_protein_F_sf"/>
</dbReference>
<evidence type="ECO:0000256" key="4">
    <source>
        <dbReference type="ARBA" id="ARBA00022561"/>
    </source>
</evidence>
<evidence type="ECO:0000256" key="1">
    <source>
        <dbReference type="ARBA" id="ARBA00004328"/>
    </source>
</evidence>